<comment type="subcellular location">
    <subcellularLocation>
        <location evidence="10">Bacterial microcompartment</location>
    </subcellularLocation>
</comment>
<evidence type="ECO:0000256" key="8">
    <source>
        <dbReference type="ARBA" id="ARBA00022833"/>
    </source>
</evidence>
<evidence type="ECO:0000256" key="4">
    <source>
        <dbReference type="ARBA" id="ARBA00012206"/>
    </source>
</evidence>
<keyword evidence="6 12" id="KW-0808">Transferase</keyword>
<dbReference type="Proteomes" id="UP001500604">
    <property type="component" value="Unassembled WGS sequence"/>
</dbReference>
<evidence type="ECO:0000256" key="12">
    <source>
        <dbReference type="PIRNR" id="PIRNR010130"/>
    </source>
</evidence>
<protein>
    <recommendedName>
        <fullName evidence="5 12">Phosphate propanoyltransferase</fullName>
        <ecNumber evidence="4 12">2.3.1.222</ecNumber>
    </recommendedName>
</protein>
<accession>A0ABP8V0Q9</accession>
<comment type="pathway">
    <text evidence="2 12">Polyol metabolism; 1,2-propanediol degradation.</text>
</comment>
<evidence type="ECO:0000256" key="3">
    <source>
        <dbReference type="ARBA" id="ARBA00007342"/>
    </source>
</evidence>
<sequence length="221" mass="23943">MNTSGALNLSEDQLQLIINQVIGEYCTDADVGKKMIPIEASARHVHLCQKDVEALFGEGHQLTPKRELSQPGQYLCEERVTVIGPQGSFKHVAVLGPARSESQVEVSRTDARQLGVDAPLRESGDTAATPGLFLLSDNGMVQLKQGVIVARNHIHMTSSDAARLGVQDKQEVDVKIETDRPVTFHKVLVRVKDSFNLAMHIDFDEANAVGLPSGAKGELVA</sequence>
<evidence type="ECO:0000256" key="5">
    <source>
        <dbReference type="ARBA" id="ARBA00020837"/>
    </source>
</evidence>
<dbReference type="PANTHER" id="PTHR39453:SF1">
    <property type="entry name" value="PHOSPHATE PROPANOYLTRANSFERASE"/>
    <property type="match status" value="1"/>
</dbReference>
<keyword evidence="14" id="KW-1185">Reference proteome</keyword>
<evidence type="ECO:0000256" key="7">
    <source>
        <dbReference type="ARBA" id="ARBA00022723"/>
    </source>
</evidence>
<reference evidence="14" key="1">
    <citation type="journal article" date="2019" name="Int. J. Syst. Evol. Microbiol.">
        <title>The Global Catalogue of Microorganisms (GCM) 10K type strain sequencing project: providing services to taxonomists for standard genome sequencing and annotation.</title>
        <authorList>
            <consortium name="The Broad Institute Genomics Platform"/>
            <consortium name="The Broad Institute Genome Sequencing Center for Infectious Disease"/>
            <person name="Wu L."/>
            <person name="Ma J."/>
        </authorList>
    </citation>
    <scope>NUCLEOTIDE SEQUENCE [LARGE SCALE GENOMIC DNA]</scope>
    <source>
        <strain evidence="14">JCM 17805</strain>
    </source>
</reference>
<keyword evidence="8" id="KW-0862">Zinc</keyword>
<comment type="function">
    <text evidence="12">Involved in 1,2-propanediol (1,2-PD) degradation by catalyzing the conversion of propanoyl-CoA to propanoyl-phosphate.</text>
</comment>
<comment type="cofactor">
    <cofactor evidence="1">
        <name>Zn(2+)</name>
        <dbReference type="ChEBI" id="CHEBI:29105"/>
    </cofactor>
</comment>
<organism evidence="13 14">
    <name type="scientific">Kistimonas scapharcae</name>
    <dbReference type="NCBI Taxonomy" id="1036133"/>
    <lineage>
        <taxon>Bacteria</taxon>
        <taxon>Pseudomonadati</taxon>
        <taxon>Pseudomonadota</taxon>
        <taxon>Gammaproteobacteria</taxon>
        <taxon>Oceanospirillales</taxon>
        <taxon>Endozoicomonadaceae</taxon>
        <taxon>Kistimonas</taxon>
    </lineage>
</organism>
<comment type="catalytic activity">
    <reaction evidence="12">
        <text>propanoyl-CoA + phosphate = propanoyl phosphate + CoA</text>
        <dbReference type="Rhea" id="RHEA:28046"/>
        <dbReference type="ChEBI" id="CHEBI:43474"/>
        <dbReference type="ChEBI" id="CHEBI:57287"/>
        <dbReference type="ChEBI" id="CHEBI:57392"/>
        <dbReference type="ChEBI" id="CHEBI:58933"/>
        <dbReference type="EC" id="2.3.1.222"/>
    </reaction>
</comment>
<evidence type="ECO:0000256" key="2">
    <source>
        <dbReference type="ARBA" id="ARBA00004836"/>
    </source>
</evidence>
<dbReference type="PANTHER" id="PTHR39453">
    <property type="entry name" value="PHOSPHATE PROPANOYLTRANSFERASE"/>
    <property type="match status" value="1"/>
</dbReference>
<evidence type="ECO:0000256" key="11">
    <source>
        <dbReference type="ARBA" id="ARBA00024446"/>
    </source>
</evidence>
<evidence type="ECO:0000256" key="1">
    <source>
        <dbReference type="ARBA" id="ARBA00001947"/>
    </source>
</evidence>
<dbReference type="PIRSF" id="PIRSF010130">
    <property type="entry name" value="PduL"/>
    <property type="match status" value="1"/>
</dbReference>
<evidence type="ECO:0000256" key="10">
    <source>
        <dbReference type="ARBA" id="ARBA00024322"/>
    </source>
</evidence>
<gene>
    <name evidence="13" type="ORF">GCM10023116_17700</name>
</gene>
<comment type="caution">
    <text evidence="13">The sequence shown here is derived from an EMBL/GenBank/DDBJ whole genome shotgun (WGS) entry which is preliminary data.</text>
</comment>
<proteinExistence type="inferred from homology"/>
<dbReference type="EC" id="2.3.1.222" evidence="4 12"/>
<name>A0ABP8V0Q9_9GAMM</name>
<comment type="similarity">
    <text evidence="3 12">Belongs to the PduL family.</text>
</comment>
<evidence type="ECO:0000256" key="9">
    <source>
        <dbReference type="ARBA" id="ARBA00023315"/>
    </source>
</evidence>
<keyword evidence="9 12" id="KW-0012">Acyltransferase</keyword>
<keyword evidence="11" id="KW-1283">Bacterial microcompartment</keyword>
<dbReference type="EMBL" id="BAABFL010000134">
    <property type="protein sequence ID" value="GAA4649496.1"/>
    <property type="molecule type" value="Genomic_DNA"/>
</dbReference>
<keyword evidence="7" id="KW-0479">Metal-binding</keyword>
<evidence type="ECO:0000256" key="6">
    <source>
        <dbReference type="ARBA" id="ARBA00022679"/>
    </source>
</evidence>
<dbReference type="InterPro" id="IPR008300">
    <property type="entry name" value="PTAC"/>
</dbReference>
<dbReference type="NCBIfam" id="NF011652">
    <property type="entry name" value="PRK15070.1"/>
    <property type="match status" value="1"/>
</dbReference>
<evidence type="ECO:0000313" key="13">
    <source>
        <dbReference type="EMBL" id="GAA4649496.1"/>
    </source>
</evidence>
<dbReference type="Pfam" id="PF06130">
    <property type="entry name" value="PTAC"/>
    <property type="match status" value="1"/>
</dbReference>
<evidence type="ECO:0000313" key="14">
    <source>
        <dbReference type="Proteomes" id="UP001500604"/>
    </source>
</evidence>